<evidence type="ECO:0000256" key="3">
    <source>
        <dbReference type="ARBA" id="ARBA00022833"/>
    </source>
</evidence>
<feature type="domain" description="RING-type" evidence="5">
    <location>
        <begin position="55"/>
        <end position="97"/>
    </location>
</feature>
<evidence type="ECO:0000256" key="4">
    <source>
        <dbReference type="PROSITE-ProRule" id="PRU00175"/>
    </source>
</evidence>
<evidence type="ECO:0000313" key="6">
    <source>
        <dbReference type="EMBL" id="KAL1556608.1"/>
    </source>
</evidence>
<keyword evidence="6" id="KW-0012">Acyltransferase</keyword>
<keyword evidence="3" id="KW-0862">Zinc</keyword>
<dbReference type="AlphaFoldDB" id="A0ABD1HM53"/>
<evidence type="ECO:0000259" key="5">
    <source>
        <dbReference type="PROSITE" id="PS50089"/>
    </source>
</evidence>
<reference evidence="6 7" key="1">
    <citation type="submission" date="2024-06" db="EMBL/GenBank/DDBJ databases">
        <title>A chromosome level genome sequence of Diviner's sage (Salvia divinorum).</title>
        <authorList>
            <person name="Ford S.A."/>
            <person name="Ro D.-K."/>
            <person name="Ness R.W."/>
            <person name="Phillips M.A."/>
        </authorList>
    </citation>
    <scope>NUCLEOTIDE SEQUENCE [LARGE SCALE GENOMIC DNA]</scope>
    <source>
        <strain evidence="6">SAF-2024a</strain>
        <tissue evidence="6">Leaf</tissue>
    </source>
</reference>
<dbReference type="PANTHER" id="PTHR45969">
    <property type="entry name" value="RING ZINC FINGER PROTEIN-RELATED"/>
    <property type="match status" value="1"/>
</dbReference>
<accession>A0ABD1HM53</accession>
<keyword evidence="7" id="KW-1185">Reference proteome</keyword>
<dbReference type="SUPFAM" id="SSF57850">
    <property type="entry name" value="RING/U-box"/>
    <property type="match status" value="1"/>
</dbReference>
<dbReference type="PANTHER" id="PTHR45969:SF81">
    <property type="entry name" value="OS08G0157400 PROTEIN"/>
    <property type="match status" value="1"/>
</dbReference>
<evidence type="ECO:0000313" key="7">
    <source>
        <dbReference type="Proteomes" id="UP001567538"/>
    </source>
</evidence>
<dbReference type="EC" id="2.3.2.27" evidence="6"/>
<organism evidence="6 7">
    <name type="scientific">Salvia divinorum</name>
    <name type="common">Maria pastora</name>
    <name type="synonym">Diviner's sage</name>
    <dbReference type="NCBI Taxonomy" id="28513"/>
    <lineage>
        <taxon>Eukaryota</taxon>
        <taxon>Viridiplantae</taxon>
        <taxon>Streptophyta</taxon>
        <taxon>Embryophyta</taxon>
        <taxon>Tracheophyta</taxon>
        <taxon>Spermatophyta</taxon>
        <taxon>Magnoliopsida</taxon>
        <taxon>eudicotyledons</taxon>
        <taxon>Gunneridae</taxon>
        <taxon>Pentapetalae</taxon>
        <taxon>asterids</taxon>
        <taxon>lamiids</taxon>
        <taxon>Lamiales</taxon>
        <taxon>Lamiaceae</taxon>
        <taxon>Nepetoideae</taxon>
        <taxon>Mentheae</taxon>
        <taxon>Salviinae</taxon>
        <taxon>Salvia</taxon>
        <taxon>Salvia subgen. Calosphace</taxon>
    </lineage>
</organism>
<dbReference type="GO" id="GO:0008270">
    <property type="term" value="F:zinc ion binding"/>
    <property type="evidence" value="ECO:0007669"/>
    <property type="project" value="UniProtKB-KW"/>
</dbReference>
<dbReference type="Pfam" id="PF13639">
    <property type="entry name" value="zf-RING_2"/>
    <property type="match status" value="1"/>
</dbReference>
<keyword evidence="2 4" id="KW-0863">Zinc-finger</keyword>
<keyword evidence="1" id="KW-0479">Metal-binding</keyword>
<name>A0ABD1HM53_SALDI</name>
<dbReference type="InterPro" id="IPR001841">
    <property type="entry name" value="Znf_RING"/>
</dbReference>
<dbReference type="PROSITE" id="PS50089">
    <property type="entry name" value="ZF_RING_2"/>
    <property type="match status" value="1"/>
</dbReference>
<evidence type="ECO:0000256" key="2">
    <source>
        <dbReference type="ARBA" id="ARBA00022771"/>
    </source>
</evidence>
<dbReference type="Proteomes" id="UP001567538">
    <property type="component" value="Unassembled WGS sequence"/>
</dbReference>
<protein>
    <submittedName>
        <fullName evidence="6">RING-type E3 ubiquitin transferase</fullName>
        <ecNumber evidence="6">2.3.2.27</ecNumber>
    </submittedName>
</protein>
<dbReference type="EMBL" id="JBEAFC010000005">
    <property type="protein sequence ID" value="KAL1556608.1"/>
    <property type="molecule type" value="Genomic_DNA"/>
</dbReference>
<evidence type="ECO:0000256" key="1">
    <source>
        <dbReference type="ARBA" id="ARBA00022723"/>
    </source>
</evidence>
<gene>
    <name evidence="6" type="ORF">AAHA92_12205</name>
</gene>
<sequence>MPHNMNLKTILNQIFLIISSLKWALDYLLFHSFFQSSALGDVELYHTNHDTVGECAVCLSEIKETEEVRELKCSHVFHMACFDRWAAHGRRTCPLCRNPQLDNNDRMIYQQVLVFNFCEIRAGNNETWWLR</sequence>
<keyword evidence="6" id="KW-0808">Transferase</keyword>
<dbReference type="GO" id="GO:0061630">
    <property type="term" value="F:ubiquitin protein ligase activity"/>
    <property type="evidence" value="ECO:0007669"/>
    <property type="project" value="UniProtKB-EC"/>
</dbReference>
<dbReference type="CDD" id="cd16448">
    <property type="entry name" value="RING-H2"/>
    <property type="match status" value="1"/>
</dbReference>
<dbReference type="Gene3D" id="3.30.40.10">
    <property type="entry name" value="Zinc/RING finger domain, C3HC4 (zinc finger)"/>
    <property type="match status" value="1"/>
</dbReference>
<dbReference type="SMART" id="SM00184">
    <property type="entry name" value="RING"/>
    <property type="match status" value="1"/>
</dbReference>
<dbReference type="InterPro" id="IPR013083">
    <property type="entry name" value="Znf_RING/FYVE/PHD"/>
</dbReference>
<proteinExistence type="predicted"/>
<comment type="caution">
    <text evidence="6">The sequence shown here is derived from an EMBL/GenBank/DDBJ whole genome shotgun (WGS) entry which is preliminary data.</text>
</comment>